<evidence type="ECO:0000256" key="5">
    <source>
        <dbReference type="ARBA" id="ARBA00022692"/>
    </source>
</evidence>
<evidence type="ECO:0000313" key="11">
    <source>
        <dbReference type="Proteomes" id="UP000301475"/>
    </source>
</evidence>
<dbReference type="PROSITE" id="PS51257">
    <property type="entry name" value="PROKAR_LIPOPROTEIN"/>
    <property type="match status" value="1"/>
</dbReference>
<dbReference type="KEGG" id="ruj:E5Z56_05360"/>
<dbReference type="OrthoDB" id="9807293at2"/>
<evidence type="ECO:0000256" key="1">
    <source>
        <dbReference type="ARBA" id="ARBA00004651"/>
    </source>
</evidence>
<dbReference type="Proteomes" id="UP000301475">
    <property type="component" value="Chromosome"/>
</dbReference>
<keyword evidence="5 8" id="KW-0812">Transmembrane</keyword>
<sequence length="235" mass="23777">MESIKKYIAEFIGTLVLVVMGCGTAMLVGCDAKNGGGYILTALAFGLVIVAMAYSVGNISGCHINPAVSLGCLINGDISFKDFIGYIISQCLGALAGSGILAFVFWKGHIVDQTGGFGTNGLAGVGGSRLAGLVVEAVLTAIFVFAILGVTSKKAKHGSFGGLVIGLTLTLVHILGIGLTGTSVNPARSFGPAIVAAINGNAAPLGQLWVFIVGPLVGAAFAAVVYRFLEGKKEA</sequence>
<reference evidence="10 11" key="1">
    <citation type="submission" date="2019-04" db="EMBL/GenBank/DDBJ databases">
        <authorList>
            <person name="Embree M."/>
            <person name="Gaffney J.R."/>
        </authorList>
    </citation>
    <scope>NUCLEOTIDE SEQUENCE [LARGE SCALE GENOMIC DNA]</scope>
    <source>
        <strain evidence="10 11">JE7A12</strain>
    </source>
</reference>
<accession>A0A4P8XWJ1</accession>
<feature type="transmembrane region" description="Helical" evidence="9">
    <location>
        <begin position="208"/>
        <end position="229"/>
    </location>
</feature>
<feature type="transmembrane region" description="Helical" evidence="9">
    <location>
        <begin position="35"/>
        <end position="56"/>
    </location>
</feature>
<dbReference type="RefSeq" id="WP_138156906.1">
    <property type="nucleotide sequence ID" value="NZ_CP039381.1"/>
</dbReference>
<evidence type="ECO:0000256" key="2">
    <source>
        <dbReference type="ARBA" id="ARBA00006175"/>
    </source>
</evidence>
<comment type="similarity">
    <text evidence="2 8">Belongs to the MIP/aquaporin (TC 1.A.8) family.</text>
</comment>
<protein>
    <submittedName>
        <fullName evidence="10">MIP family channel protein</fullName>
    </submittedName>
</protein>
<dbReference type="Pfam" id="PF00230">
    <property type="entry name" value="MIP"/>
    <property type="match status" value="1"/>
</dbReference>
<dbReference type="PANTHER" id="PTHR19139">
    <property type="entry name" value="AQUAPORIN TRANSPORTER"/>
    <property type="match status" value="1"/>
</dbReference>
<dbReference type="InterPro" id="IPR022357">
    <property type="entry name" value="MIP_CS"/>
</dbReference>
<dbReference type="AlphaFoldDB" id="A0A4P8XWJ1"/>
<keyword evidence="3 8" id="KW-0813">Transport</keyword>
<evidence type="ECO:0000313" key="10">
    <source>
        <dbReference type="EMBL" id="QCT06824.1"/>
    </source>
</evidence>
<dbReference type="PRINTS" id="PR00783">
    <property type="entry name" value="MINTRINSICP"/>
</dbReference>
<dbReference type="SUPFAM" id="SSF81338">
    <property type="entry name" value="Aquaporin-like"/>
    <property type="match status" value="1"/>
</dbReference>
<evidence type="ECO:0000256" key="9">
    <source>
        <dbReference type="SAM" id="Phobius"/>
    </source>
</evidence>
<evidence type="ECO:0000256" key="4">
    <source>
        <dbReference type="ARBA" id="ARBA00022475"/>
    </source>
</evidence>
<dbReference type="InterPro" id="IPR034294">
    <property type="entry name" value="Aquaporin_transptr"/>
</dbReference>
<feature type="transmembrane region" description="Helical" evidence="9">
    <location>
        <begin position="160"/>
        <end position="179"/>
    </location>
</feature>
<evidence type="ECO:0000256" key="3">
    <source>
        <dbReference type="ARBA" id="ARBA00022448"/>
    </source>
</evidence>
<feature type="transmembrane region" description="Helical" evidence="9">
    <location>
        <begin position="7"/>
        <end position="29"/>
    </location>
</feature>
<evidence type="ECO:0000256" key="6">
    <source>
        <dbReference type="ARBA" id="ARBA00022989"/>
    </source>
</evidence>
<dbReference type="Gene3D" id="1.20.1080.10">
    <property type="entry name" value="Glycerol uptake facilitator protein"/>
    <property type="match status" value="1"/>
</dbReference>
<dbReference type="GO" id="GO:0005886">
    <property type="term" value="C:plasma membrane"/>
    <property type="evidence" value="ECO:0007669"/>
    <property type="project" value="UniProtKB-SubCell"/>
</dbReference>
<dbReference type="NCBIfam" id="TIGR00861">
    <property type="entry name" value="MIP"/>
    <property type="match status" value="1"/>
</dbReference>
<dbReference type="EMBL" id="CP039381">
    <property type="protein sequence ID" value="QCT06824.1"/>
    <property type="molecule type" value="Genomic_DNA"/>
</dbReference>
<keyword evidence="11" id="KW-1185">Reference proteome</keyword>
<dbReference type="CDD" id="cd00333">
    <property type="entry name" value="MIP"/>
    <property type="match status" value="1"/>
</dbReference>
<dbReference type="GO" id="GO:0015250">
    <property type="term" value="F:water channel activity"/>
    <property type="evidence" value="ECO:0007669"/>
    <property type="project" value="TreeGrafter"/>
</dbReference>
<evidence type="ECO:0000256" key="7">
    <source>
        <dbReference type="ARBA" id="ARBA00023136"/>
    </source>
</evidence>
<proteinExistence type="inferred from homology"/>
<comment type="subcellular location">
    <subcellularLocation>
        <location evidence="1">Cell membrane</location>
        <topology evidence="1">Multi-pass membrane protein</topology>
    </subcellularLocation>
</comment>
<dbReference type="InterPro" id="IPR023271">
    <property type="entry name" value="Aquaporin-like"/>
</dbReference>
<organism evidence="10 11">
    <name type="scientific">Ruminococcus bovis</name>
    <dbReference type="NCBI Taxonomy" id="2564099"/>
    <lineage>
        <taxon>Bacteria</taxon>
        <taxon>Bacillati</taxon>
        <taxon>Bacillota</taxon>
        <taxon>Clostridia</taxon>
        <taxon>Eubacteriales</taxon>
        <taxon>Oscillospiraceae</taxon>
        <taxon>Ruminococcus</taxon>
    </lineage>
</organism>
<gene>
    <name evidence="10" type="ORF">E5Z56_05360</name>
</gene>
<keyword evidence="4" id="KW-1003">Cell membrane</keyword>
<feature type="transmembrane region" description="Helical" evidence="9">
    <location>
        <begin position="83"/>
        <end position="106"/>
    </location>
</feature>
<feature type="transmembrane region" description="Helical" evidence="9">
    <location>
        <begin position="126"/>
        <end position="148"/>
    </location>
</feature>
<keyword evidence="6 9" id="KW-1133">Transmembrane helix</keyword>
<name>A0A4P8XWJ1_9FIRM</name>
<dbReference type="InterPro" id="IPR000425">
    <property type="entry name" value="MIP"/>
</dbReference>
<evidence type="ECO:0000256" key="8">
    <source>
        <dbReference type="RuleBase" id="RU000477"/>
    </source>
</evidence>
<dbReference type="PROSITE" id="PS00221">
    <property type="entry name" value="MIP"/>
    <property type="match status" value="1"/>
</dbReference>
<keyword evidence="7 9" id="KW-0472">Membrane</keyword>
<dbReference type="PANTHER" id="PTHR19139:SF199">
    <property type="entry name" value="MIP17260P"/>
    <property type="match status" value="1"/>
</dbReference>